<dbReference type="AlphaFoldDB" id="B7KMJ5"/>
<dbReference type="InterPro" id="IPR008629">
    <property type="entry name" value="GUN4-like"/>
</dbReference>
<dbReference type="PANTHER" id="PTHR34800">
    <property type="entry name" value="TETRAPYRROLE-BINDING PROTEIN, CHLOROPLASTIC"/>
    <property type="match status" value="1"/>
</dbReference>
<name>B7KMJ5_GLOC7</name>
<dbReference type="InterPro" id="IPR037215">
    <property type="entry name" value="GUN4-like_sf"/>
</dbReference>
<evidence type="ECO:0000313" key="2">
    <source>
        <dbReference type="EMBL" id="ACK74017.1"/>
    </source>
</evidence>
<dbReference type="Gene3D" id="1.10.10.1770">
    <property type="entry name" value="Gun4-like"/>
    <property type="match status" value="1"/>
</dbReference>
<evidence type="ECO:0000259" key="1">
    <source>
        <dbReference type="Pfam" id="PF05419"/>
    </source>
</evidence>
<dbReference type="CDD" id="cd16383">
    <property type="entry name" value="GUN4"/>
    <property type="match status" value="1"/>
</dbReference>
<gene>
    <name evidence="2" type="ordered locus">PCC7424_5443</name>
</gene>
<geneLocation type="plasmid" evidence="2 3">
    <name>pP742402</name>
</geneLocation>
<dbReference type="GO" id="GO:0046906">
    <property type="term" value="F:tetrapyrrole binding"/>
    <property type="evidence" value="ECO:0007669"/>
    <property type="project" value="TreeGrafter"/>
</dbReference>
<dbReference type="OrthoDB" id="7915178at2"/>
<proteinExistence type="predicted"/>
<dbReference type="HOGENOM" id="CLU_484557_0_0_3"/>
<evidence type="ECO:0000313" key="3">
    <source>
        <dbReference type="Proteomes" id="UP000002384"/>
    </source>
</evidence>
<reference evidence="3" key="1">
    <citation type="journal article" date="2011" name="MBio">
        <title>Novel metabolic attributes of the genus Cyanothece, comprising a group of unicellular nitrogen-fixing Cyanobacteria.</title>
        <authorList>
            <person name="Bandyopadhyay A."/>
            <person name="Elvitigala T."/>
            <person name="Welsh E."/>
            <person name="Stockel J."/>
            <person name="Liberton M."/>
            <person name="Min H."/>
            <person name="Sherman L.A."/>
            <person name="Pakrasi H.B."/>
        </authorList>
    </citation>
    <scope>NUCLEOTIDE SEQUENCE [LARGE SCALE GENOMIC DNA]</scope>
    <source>
        <strain evidence="3">PCC 7424</strain>
        <plasmid evidence="3">pP742402</plasmid>
    </source>
</reference>
<feature type="domain" description="GUN4-like" evidence="1">
    <location>
        <begin position="411"/>
        <end position="500"/>
    </location>
</feature>
<protein>
    <submittedName>
        <fullName evidence="2">GUN4 domain protein</fullName>
    </submittedName>
</protein>
<keyword evidence="2" id="KW-0614">Plasmid</keyword>
<dbReference type="KEGG" id="cyc:PCC7424_5443"/>
<dbReference type="PANTHER" id="PTHR34800:SF1">
    <property type="entry name" value="TETRAPYRROLE-BINDING PROTEIN, CHLOROPLASTIC"/>
    <property type="match status" value="1"/>
</dbReference>
<keyword evidence="3" id="KW-1185">Reference proteome</keyword>
<dbReference type="Pfam" id="PF05419">
    <property type="entry name" value="GUN4"/>
    <property type="match status" value="1"/>
</dbReference>
<dbReference type="Proteomes" id="UP000002384">
    <property type="component" value="Plasmid pP742402"/>
</dbReference>
<organism evidence="2 3">
    <name type="scientific">Gloeothece citriformis (strain PCC 7424)</name>
    <name type="common">Cyanothece sp. (strain PCC 7424)</name>
    <dbReference type="NCBI Taxonomy" id="65393"/>
    <lineage>
        <taxon>Bacteria</taxon>
        <taxon>Bacillati</taxon>
        <taxon>Cyanobacteriota</taxon>
        <taxon>Cyanophyceae</taxon>
        <taxon>Oscillatoriophycideae</taxon>
        <taxon>Chroococcales</taxon>
        <taxon>Aphanothecaceae</taxon>
        <taxon>Gloeothece</taxon>
        <taxon>Gloeothece citriformis</taxon>
    </lineage>
</organism>
<dbReference type="Gene3D" id="1.25.40.620">
    <property type="match status" value="1"/>
</dbReference>
<dbReference type="EMBL" id="CP001293">
    <property type="protein sequence ID" value="ACK74017.1"/>
    <property type="molecule type" value="Genomic_DNA"/>
</dbReference>
<dbReference type="SUPFAM" id="SSF140869">
    <property type="entry name" value="GUN4-like"/>
    <property type="match status" value="2"/>
</dbReference>
<sequence length="526" mass="60575">MLTITTSNQRIKIYNKIYEVPVLSDSSFVSFQEQLNTRQALISTGKRSTKLLGFISKHSEISVESRFEELERLIEDYNELITFLNDHKEAYQQFFLDLTTELKAIVGQKCKELAQTELERLQLEKEVGDDELLLSTLKNQQQQIFKSAFLLHQATQLMLKKVELINKSIQKLATDQEQQKELLEGMIGRLDKYRKTYALQQKINKIEKDIAAMADAAINFEQYLSDFLSPFQGLIDQVVKVDGELTRTVEEIKLLAGDIVNPNIAVLDTGSDFSNNIVEFMVASTNKQDHIEQTLQEIRFSNATSIDELLVSSEVLEVTSLSKAISSIQNTVGEQLTQFHKSVHSSSHKVTSSVKKLQEYLEQQEWLKADQTTKDILLTVANRNNRPKVSDIKFESMRDINKLWSDAQTLSNWLRVEDIKNLPFELLQEIDQLWLDSSNGRFGFSIQANIYQELGGSDNFNWNTWLNFCDRVGWRVNDDWPDYDEFNYSSLQEGQLPLLAIAGNTPRFTVFFWSRLVTFAQQLSEK</sequence>
<dbReference type="RefSeq" id="WP_012599524.1">
    <property type="nucleotide sequence ID" value="NC_011737.1"/>
</dbReference>
<accession>B7KMJ5</accession>